<evidence type="ECO:0000313" key="3">
    <source>
        <dbReference type="EMBL" id="AFL96883.1"/>
    </source>
</evidence>
<dbReference type="EMBL" id="CP003283">
    <property type="protein sequence ID" value="AFL96883.1"/>
    <property type="molecule type" value="Genomic_DNA"/>
</dbReference>
<protein>
    <recommendedName>
        <fullName evidence="2">DUF5977 domain-containing protein</fullName>
    </recommendedName>
</protein>
<dbReference type="GeneID" id="71570456"/>
<dbReference type="Proteomes" id="UP000006051">
    <property type="component" value="Chromosome"/>
</dbReference>
<dbReference type="STRING" id="867902.Ornrh_0685"/>
<dbReference type="RefSeq" id="WP_014790492.1">
    <property type="nucleotide sequence ID" value="NC_018016.1"/>
</dbReference>
<organism evidence="3 4">
    <name type="scientific">Ornithobacterium rhinotracheale (strain ATCC 51463 / DSM 15997 / CCUG 23171 / CIP 104009 / LMG 9086)</name>
    <dbReference type="NCBI Taxonomy" id="867902"/>
    <lineage>
        <taxon>Bacteria</taxon>
        <taxon>Pseudomonadati</taxon>
        <taxon>Bacteroidota</taxon>
        <taxon>Flavobacteriia</taxon>
        <taxon>Flavobacteriales</taxon>
        <taxon>Weeksellaceae</taxon>
        <taxon>Ornithobacterium</taxon>
    </lineage>
</organism>
<proteinExistence type="predicted"/>
<dbReference type="eggNOG" id="ENOG503453J">
    <property type="taxonomic scope" value="Bacteria"/>
</dbReference>
<name>I3ZYU9_ORNRL</name>
<feature type="domain" description="DUF5977" evidence="2">
    <location>
        <begin position="405"/>
        <end position="475"/>
    </location>
</feature>
<sequence length="578" mass="61110">MKLKVYFFSLIVLGILSLQAQIKVIQKPEESIWGENPFLDASGYTDFENNVGKGIYFPETDLTTWEFKLDNVNPGNFSTYFNGLLVFNKGTGQTISDPQKGGKQVNVVPGFYYFYNPKGVQNQSVAEGSWLPISTVANAAPGTGGNPGGGGAPSNPDARLTVESAGFDGVYVGGEATTSSNKVKFKLVNKSLFRINQVDLSKAVTVSNAKNSGGSTLGIAKGQNTSVSLNGGEERTLSWTFVGTPKAGELKAVFDIAGLHAEQSMTVVKGTATFTNPSITANVVSINSAGASVQGVIDNNSHRLAIEIPYTNGKGAYDAVSVTKASAKGQGGDINDLTLKIAEGSFSGSGNLTASIEVGGDGVYQVKQMPAGQSYTIATFPVSMGSSTFTVEVKGFGGYTSTQTQSFNKNFTRNNCSSGYYGTSVNYKKEATATAVSGISQADAEKKAREKALAEAKKLVSDGGQNHANQNGQCKKSSSSGGGGGTQPPRRFYYTIGVTCHANVVAQDGAWTMLHDSYSSSYSSSSADTFLQEGYSSNRADALRDGARRMRREYEREGYRFAYGDPNCSVTLYPSGGY</sequence>
<feature type="region of interest" description="Disordered" evidence="1">
    <location>
        <begin position="454"/>
        <end position="488"/>
    </location>
</feature>
<dbReference type="AlphaFoldDB" id="I3ZYU9"/>
<evidence type="ECO:0000259" key="2">
    <source>
        <dbReference type="Pfam" id="PF19404"/>
    </source>
</evidence>
<dbReference type="HOGENOM" id="CLU_471614_0_0_10"/>
<evidence type="ECO:0000313" key="4">
    <source>
        <dbReference type="Proteomes" id="UP000006051"/>
    </source>
</evidence>
<dbReference type="PATRIC" id="fig|867902.3.peg.668"/>
<dbReference type="GeneID" id="97258954"/>
<dbReference type="KEGG" id="orh:Ornrh_0685"/>
<feature type="compositionally biased region" description="Polar residues" evidence="1">
    <location>
        <begin position="463"/>
        <end position="476"/>
    </location>
</feature>
<evidence type="ECO:0000256" key="1">
    <source>
        <dbReference type="SAM" id="MobiDB-lite"/>
    </source>
</evidence>
<gene>
    <name evidence="3" type="ordered locus">Ornrh_0685</name>
</gene>
<keyword evidence="4" id="KW-1185">Reference proteome</keyword>
<reference evidence="3 4" key="1">
    <citation type="submission" date="2012-06" db="EMBL/GenBank/DDBJ databases">
        <title>The complete genome of Ornithobacterium rhinotracheale DSM 15997.</title>
        <authorList>
            <consortium name="US DOE Joint Genome Institute (JGI-PGF)"/>
            <person name="Lucas S."/>
            <person name="Copeland A."/>
            <person name="Lapidus A."/>
            <person name="Goodwin L."/>
            <person name="Pitluck S."/>
            <person name="Peters L."/>
            <person name="Mikhailova N."/>
            <person name="Teshima H."/>
            <person name="Kyrpides N."/>
            <person name="Mavromatis K."/>
            <person name="Pagani I."/>
            <person name="Ivanova N."/>
            <person name="Ovchinnikova G."/>
            <person name="Zeytun A."/>
            <person name="Detter J.C."/>
            <person name="Han C."/>
            <person name="Land M."/>
            <person name="Hauser L."/>
            <person name="Markowitz V."/>
            <person name="Cheng J.-F."/>
            <person name="Hugenholtz P."/>
            <person name="Woyke T."/>
            <person name="Wu D."/>
            <person name="Lang E."/>
            <person name="Kopitz M."/>
            <person name="Brambilla E."/>
            <person name="Klenk H.-P."/>
            <person name="Eisen J.A."/>
        </authorList>
    </citation>
    <scope>NUCLEOTIDE SEQUENCE [LARGE SCALE GENOMIC DNA]</scope>
    <source>
        <strain evidence="4">ATCC 51463 / DSM 15997 / CCUG 23171 / LMG 9086</strain>
    </source>
</reference>
<dbReference type="Pfam" id="PF19404">
    <property type="entry name" value="DUF5977"/>
    <property type="match status" value="1"/>
</dbReference>
<dbReference type="InterPro" id="IPR046020">
    <property type="entry name" value="DUF5977"/>
</dbReference>
<accession>I3ZYU9</accession>